<organism evidence="1 2">
    <name type="scientific">Stenotrophomonas maltophilia</name>
    <name type="common">Pseudomonas maltophilia</name>
    <name type="synonym">Xanthomonas maltophilia</name>
    <dbReference type="NCBI Taxonomy" id="40324"/>
    <lineage>
        <taxon>Bacteria</taxon>
        <taxon>Pseudomonadati</taxon>
        <taxon>Pseudomonadota</taxon>
        <taxon>Gammaproteobacteria</taxon>
        <taxon>Lysobacterales</taxon>
        <taxon>Lysobacteraceae</taxon>
        <taxon>Stenotrophomonas</taxon>
        <taxon>Stenotrophomonas maltophilia group</taxon>
    </lineage>
</organism>
<dbReference type="Proteomes" id="UP000197090">
    <property type="component" value="Unassembled WGS sequence"/>
</dbReference>
<dbReference type="InterPro" id="IPR002816">
    <property type="entry name" value="TraB/PrgY/GumN_fam"/>
</dbReference>
<evidence type="ECO:0000313" key="1">
    <source>
        <dbReference type="EMBL" id="OWQ71434.1"/>
    </source>
</evidence>
<accession>A0A246I0V9</accession>
<dbReference type="AlphaFoldDB" id="A0A246I0V9"/>
<sequence length="258" mass="28277">MRCVTGEAGRIAAVAHTILGRPKVDITGRWEGSGLSALFTLARAVSEAETIHHNPDNLTLKDVLPADVHAEWQAALNECGIDPIELERLRPHFAARALRKAVMARHRLESPKAFCKELRRIGRAGGARYFVPRTELAIDIAAADDCGKPHPALDDTTRFAVQVERLRRLHDTARVQSKAWAQGNALGMCGHDVPMDMHVTATGSNELDTLRREAWLSAVETVTAGRSTTLAMLDIADAFDGNGYIRALRERGFSFQPA</sequence>
<proteinExistence type="predicted"/>
<evidence type="ECO:0000313" key="2">
    <source>
        <dbReference type="Proteomes" id="UP000197090"/>
    </source>
</evidence>
<gene>
    <name evidence="1" type="ORF">CEE63_16375</name>
</gene>
<protein>
    <submittedName>
        <fullName evidence="1">Uncharacterized protein</fullName>
    </submittedName>
</protein>
<name>A0A246I0V9_STEMA</name>
<comment type="caution">
    <text evidence="1">The sequence shown here is derived from an EMBL/GenBank/DDBJ whole genome shotgun (WGS) entry which is preliminary data.</text>
</comment>
<reference evidence="1 2" key="1">
    <citation type="submission" date="2017-06" db="EMBL/GenBank/DDBJ databases">
        <authorList>
            <person name="Kim H.J."/>
            <person name="Triplett B.A."/>
        </authorList>
    </citation>
    <scope>NUCLEOTIDE SEQUENCE [LARGE SCALE GENOMIC DNA]</scope>
    <source>
        <strain evidence="1 2">594</strain>
    </source>
</reference>
<dbReference type="EMBL" id="NIVX01000098">
    <property type="protein sequence ID" value="OWQ71434.1"/>
    <property type="molecule type" value="Genomic_DNA"/>
</dbReference>
<dbReference type="Pfam" id="PF01963">
    <property type="entry name" value="TraB_PrgY_gumN"/>
    <property type="match status" value="1"/>
</dbReference>